<sequence length="516" mass="56480">MSAPMESGGAPGALDGAGTGSARGTAAGPAHETDAGPARGTDPASAPVTDPGSTRGTDFSETMLGTLRLDDDRRLRRVRLDLDVSADRVLRVLGTTEARATGRIRIEDWADDRAAEGELEISPLARRRIRYRIRFTAGGRRLLLDGWKSVTPLRPVASMTTLPYTLYEDGARIGTGTLRFPLATQLVPFLSSFRFPRRARPGALLEPRWRGEPGRTEVWYTTLTDPKTGTGLWLHHELVAPADGSAPYAHGWVALFPVDGPVRHARFGPARWPGERTGFRSDAVTVRPGRLTGSAEDGALGWDLSERPLDEPLFTFPRWSWRRPLLPAAQILPAARASYDGTVTVDGTTLSLSGAPGASARIYGHGNARRWAWLHADLGDGDVLEIVAAVSMRPGLRRLPPLVFLRLRRGGRTWPRRPERTAVGWAGAGRFRAAIGLPGWSVTGRAGLRRIRVEVHQPADRTLALEYTDPDGSRATCRNSERADAHVLLERWWFGGWRTEAEWRLDGTAHAEVGTR</sequence>
<feature type="compositionally biased region" description="Gly residues" evidence="1">
    <location>
        <begin position="9"/>
        <end position="21"/>
    </location>
</feature>
<dbReference type="EMBL" id="BAAAIZ010000016">
    <property type="protein sequence ID" value="GAA1418470.1"/>
    <property type="molecule type" value="Genomic_DNA"/>
</dbReference>
<dbReference type="Proteomes" id="UP001500973">
    <property type="component" value="Unassembled WGS sequence"/>
</dbReference>
<feature type="region of interest" description="Disordered" evidence="1">
    <location>
        <begin position="1"/>
        <end position="61"/>
    </location>
</feature>
<accession>A0ABN1YPM9</accession>
<protein>
    <submittedName>
        <fullName evidence="2">Uncharacterized protein</fullName>
    </submittedName>
</protein>
<gene>
    <name evidence="2" type="ORF">GCM10009601_13980</name>
</gene>
<evidence type="ECO:0000256" key="1">
    <source>
        <dbReference type="SAM" id="MobiDB-lite"/>
    </source>
</evidence>
<evidence type="ECO:0000313" key="3">
    <source>
        <dbReference type="Proteomes" id="UP001500973"/>
    </source>
</evidence>
<reference evidence="2 3" key="1">
    <citation type="journal article" date="2019" name="Int. J. Syst. Evol. Microbiol.">
        <title>The Global Catalogue of Microorganisms (GCM) 10K type strain sequencing project: providing services to taxonomists for standard genome sequencing and annotation.</title>
        <authorList>
            <consortium name="The Broad Institute Genomics Platform"/>
            <consortium name="The Broad Institute Genome Sequencing Center for Infectious Disease"/>
            <person name="Wu L."/>
            <person name="Ma J."/>
        </authorList>
    </citation>
    <scope>NUCLEOTIDE SEQUENCE [LARGE SCALE GENOMIC DNA]</scope>
    <source>
        <strain evidence="2 3">JCM 11756</strain>
    </source>
</reference>
<feature type="compositionally biased region" description="Polar residues" evidence="1">
    <location>
        <begin position="51"/>
        <end position="60"/>
    </location>
</feature>
<name>A0ABN1YPM9_9ACTN</name>
<dbReference type="SUPFAM" id="SSF159245">
    <property type="entry name" value="AttH-like"/>
    <property type="match status" value="1"/>
</dbReference>
<comment type="caution">
    <text evidence="2">The sequence shown here is derived from an EMBL/GenBank/DDBJ whole genome shotgun (WGS) entry which is preliminary data.</text>
</comment>
<proteinExistence type="predicted"/>
<organism evidence="2 3">
    <name type="scientific">Streptomyces thermospinosisporus</name>
    <dbReference type="NCBI Taxonomy" id="161482"/>
    <lineage>
        <taxon>Bacteria</taxon>
        <taxon>Bacillati</taxon>
        <taxon>Actinomycetota</taxon>
        <taxon>Actinomycetes</taxon>
        <taxon>Kitasatosporales</taxon>
        <taxon>Streptomycetaceae</taxon>
        <taxon>Streptomyces</taxon>
    </lineage>
</organism>
<evidence type="ECO:0000313" key="2">
    <source>
        <dbReference type="EMBL" id="GAA1418470.1"/>
    </source>
</evidence>
<keyword evidence="3" id="KW-1185">Reference proteome</keyword>
<dbReference type="RefSeq" id="WP_344010893.1">
    <property type="nucleotide sequence ID" value="NZ_BAAAIZ010000016.1"/>
</dbReference>